<feature type="transmembrane region" description="Helical" evidence="7">
    <location>
        <begin position="136"/>
        <end position="164"/>
    </location>
</feature>
<dbReference type="InterPro" id="IPR003593">
    <property type="entry name" value="AAA+_ATPase"/>
</dbReference>
<evidence type="ECO:0000259" key="9">
    <source>
        <dbReference type="PROSITE" id="PS50929"/>
    </source>
</evidence>
<dbReference type="GO" id="GO:0015421">
    <property type="term" value="F:ABC-type oligopeptide transporter activity"/>
    <property type="evidence" value="ECO:0007669"/>
    <property type="project" value="TreeGrafter"/>
</dbReference>
<dbReference type="InterPro" id="IPR011527">
    <property type="entry name" value="ABC1_TM_dom"/>
</dbReference>
<feature type="transmembrane region" description="Helical" evidence="7">
    <location>
        <begin position="234"/>
        <end position="258"/>
    </location>
</feature>
<dbReference type="InterPro" id="IPR039421">
    <property type="entry name" value="Type_1_exporter"/>
</dbReference>
<evidence type="ECO:0000256" key="2">
    <source>
        <dbReference type="ARBA" id="ARBA00022692"/>
    </source>
</evidence>
<dbReference type="PROSITE" id="PS51257">
    <property type="entry name" value="PROKAR_LIPOPROTEIN"/>
    <property type="match status" value="1"/>
</dbReference>
<proteinExistence type="predicted"/>
<keyword evidence="6 7" id="KW-0472">Membrane</keyword>
<keyword evidence="4 10" id="KW-0067">ATP-binding</keyword>
<evidence type="ECO:0000256" key="4">
    <source>
        <dbReference type="ARBA" id="ARBA00022840"/>
    </source>
</evidence>
<dbReference type="InterPro" id="IPR025662">
    <property type="entry name" value="Sigma_54_int_dom_ATP-bd_1"/>
</dbReference>
<feature type="transmembrane region" description="Helical" evidence="7">
    <location>
        <begin position="264"/>
        <end position="284"/>
    </location>
</feature>
<dbReference type="SMART" id="SM00382">
    <property type="entry name" value="AAA"/>
    <property type="match status" value="1"/>
</dbReference>
<dbReference type="GO" id="GO:0016887">
    <property type="term" value="F:ATP hydrolysis activity"/>
    <property type="evidence" value="ECO:0007669"/>
    <property type="project" value="InterPro"/>
</dbReference>
<organism evidence="10 11">
    <name type="scientific">Lactobacillus amylovorus</name>
    <dbReference type="NCBI Taxonomy" id="1604"/>
    <lineage>
        <taxon>Bacteria</taxon>
        <taxon>Bacillati</taxon>
        <taxon>Bacillota</taxon>
        <taxon>Bacilli</taxon>
        <taxon>Lactobacillales</taxon>
        <taxon>Lactobacillaceae</taxon>
        <taxon>Lactobacillus</taxon>
    </lineage>
</organism>
<reference evidence="10" key="1">
    <citation type="journal article" date="2022" name="Microorganisms">
        <title>Antibiotic Susceptibility, Resistance Gene Determinants and Corresponding Genomic Regions in Lactobacillus amylovorus Isolates Derived from Wild Boars and Domestic Pigs.</title>
        <authorList>
            <person name="Moravkova M."/>
            <person name="Kostovova I."/>
            <person name="Kavanova K."/>
            <person name="Pechar R."/>
            <person name="Stanek S."/>
            <person name="Brychta A."/>
            <person name="Zeman M."/>
            <person name="Kubasova T."/>
        </authorList>
    </citation>
    <scope>NUCLEOTIDE SEQUENCE</scope>
    <source>
        <strain evidence="10">M597B</strain>
    </source>
</reference>
<protein>
    <submittedName>
        <fullName evidence="10">ABC transporter ATP-binding protein/permease</fullName>
    </submittedName>
</protein>
<keyword evidence="5 7" id="KW-1133">Transmembrane helix</keyword>
<dbReference type="Gene3D" id="1.20.1560.10">
    <property type="entry name" value="ABC transporter type 1, transmembrane domain"/>
    <property type="match status" value="1"/>
</dbReference>
<evidence type="ECO:0000256" key="6">
    <source>
        <dbReference type="ARBA" id="ARBA00023136"/>
    </source>
</evidence>
<comment type="caution">
    <text evidence="10">The sequence shown here is derived from an EMBL/GenBank/DDBJ whole genome shotgun (WGS) entry which is preliminary data.</text>
</comment>
<name>A0AAW6BCN7_LACAM</name>
<keyword evidence="2 7" id="KW-0812">Transmembrane</keyword>
<dbReference type="Pfam" id="PF00664">
    <property type="entry name" value="ABC_membrane"/>
    <property type="match status" value="1"/>
</dbReference>
<accession>A0AAW6BCN7</accession>
<dbReference type="Gene3D" id="3.40.50.300">
    <property type="entry name" value="P-loop containing nucleotide triphosphate hydrolases"/>
    <property type="match status" value="1"/>
</dbReference>
<evidence type="ECO:0000256" key="3">
    <source>
        <dbReference type="ARBA" id="ARBA00022741"/>
    </source>
</evidence>
<feature type="domain" description="ABC transmembrane type-1" evidence="9">
    <location>
        <begin position="15"/>
        <end position="293"/>
    </location>
</feature>
<dbReference type="GO" id="GO:0005524">
    <property type="term" value="F:ATP binding"/>
    <property type="evidence" value="ECO:0007669"/>
    <property type="project" value="UniProtKB-KW"/>
</dbReference>
<evidence type="ECO:0000313" key="11">
    <source>
        <dbReference type="Proteomes" id="UP001141961"/>
    </source>
</evidence>
<dbReference type="InterPro" id="IPR003439">
    <property type="entry name" value="ABC_transporter-like_ATP-bd"/>
</dbReference>
<feature type="domain" description="ABC transporter" evidence="8">
    <location>
        <begin position="325"/>
        <end position="526"/>
    </location>
</feature>
<keyword evidence="3" id="KW-0547">Nucleotide-binding</keyword>
<sequence length="528" mass="59722">MKLANYFKNNTKGLILVTTMVFIGCGLTAYGNYILTPMANSVKNNNIIQFLFYLSIMLLSVMASYILRYTAEYIYTTCEQKYIHTIRKRIVTKYFNNFHNEKNVAEMQNSLTNDLNILTETYLDPIFKILTFILDIVFSVSVVLTFNVYLLILIIFLAICLLYLPKVVSKPLQNLTNNVSLKNKDYINLIQKWMNGLAILQRYQSSHKLFNVLSKGASDLENAKVKKEAMSTKINVLSASSNMIAQALVLLLTGILIINHKMSFGVFFSIGNFASLIFSELVVLNQNITLIQSAKKLNTKVSNEIRKNIEVMNKEVDNINDFSTLNITNLEKKFPNGESITYPNMCIKKGEKILLSGDSGTGKSTLFKLILQELKPTKGKIEFKTKNGISLTPNLCQVGYIPQTPILFPGTIEDNITMFNKKLNKDAEKWATKMQLTNDLNKFPKGIETYIDLDKDNLSGGQKQKVVLARTKVYHSSLILIDEGTSAIDEGATLEILKNLLDGPETIIFIAHNWSKSLHDKFDREITL</sequence>
<dbReference type="AlphaFoldDB" id="A0AAW6BCN7"/>
<dbReference type="InterPro" id="IPR027417">
    <property type="entry name" value="P-loop_NTPase"/>
</dbReference>
<dbReference type="Pfam" id="PF00005">
    <property type="entry name" value="ABC_tran"/>
    <property type="match status" value="1"/>
</dbReference>
<dbReference type="PANTHER" id="PTHR43394">
    <property type="entry name" value="ATP-DEPENDENT PERMEASE MDL1, MITOCHONDRIAL"/>
    <property type="match status" value="1"/>
</dbReference>
<dbReference type="Proteomes" id="UP001141961">
    <property type="component" value="Unassembled WGS sequence"/>
</dbReference>
<evidence type="ECO:0000256" key="7">
    <source>
        <dbReference type="SAM" id="Phobius"/>
    </source>
</evidence>
<dbReference type="RefSeq" id="WP_271327320.1">
    <property type="nucleotide sequence ID" value="NZ_JAOTHC010000052.1"/>
</dbReference>
<dbReference type="SUPFAM" id="SSF52540">
    <property type="entry name" value="P-loop containing nucleoside triphosphate hydrolases"/>
    <property type="match status" value="1"/>
</dbReference>
<dbReference type="PROSITE" id="PS50893">
    <property type="entry name" value="ABC_TRANSPORTER_2"/>
    <property type="match status" value="1"/>
</dbReference>
<reference evidence="10" key="2">
    <citation type="submission" date="2022-10" db="EMBL/GenBank/DDBJ databases">
        <authorList>
            <person name="Kostovova I."/>
            <person name="Moravkova M."/>
            <person name="Pechar R."/>
        </authorList>
    </citation>
    <scope>NUCLEOTIDE SEQUENCE</scope>
    <source>
        <strain evidence="10">M597B</strain>
    </source>
</reference>
<evidence type="ECO:0000256" key="1">
    <source>
        <dbReference type="ARBA" id="ARBA00004651"/>
    </source>
</evidence>
<gene>
    <name evidence="10" type="ORF">ODV14_10360</name>
</gene>
<dbReference type="PROSITE" id="PS00675">
    <property type="entry name" value="SIGMA54_INTERACT_1"/>
    <property type="match status" value="1"/>
</dbReference>
<dbReference type="InterPro" id="IPR036640">
    <property type="entry name" value="ABC1_TM_sf"/>
</dbReference>
<evidence type="ECO:0000256" key="5">
    <source>
        <dbReference type="ARBA" id="ARBA00022989"/>
    </source>
</evidence>
<dbReference type="PROSITE" id="PS50929">
    <property type="entry name" value="ABC_TM1F"/>
    <property type="match status" value="1"/>
</dbReference>
<dbReference type="GO" id="GO:0005886">
    <property type="term" value="C:plasma membrane"/>
    <property type="evidence" value="ECO:0007669"/>
    <property type="project" value="UniProtKB-SubCell"/>
</dbReference>
<comment type="subcellular location">
    <subcellularLocation>
        <location evidence="1">Cell membrane</location>
        <topology evidence="1">Multi-pass membrane protein</topology>
    </subcellularLocation>
</comment>
<evidence type="ECO:0000313" key="10">
    <source>
        <dbReference type="EMBL" id="MDB6247663.1"/>
    </source>
</evidence>
<feature type="transmembrane region" description="Helical" evidence="7">
    <location>
        <begin position="47"/>
        <end position="67"/>
    </location>
</feature>
<dbReference type="SUPFAM" id="SSF90123">
    <property type="entry name" value="ABC transporter transmembrane region"/>
    <property type="match status" value="1"/>
</dbReference>
<evidence type="ECO:0000259" key="8">
    <source>
        <dbReference type="PROSITE" id="PS50893"/>
    </source>
</evidence>
<dbReference type="EMBL" id="JAOTHD010000054">
    <property type="protein sequence ID" value="MDB6247663.1"/>
    <property type="molecule type" value="Genomic_DNA"/>
</dbReference>
<dbReference type="PANTHER" id="PTHR43394:SF1">
    <property type="entry name" value="ATP-BINDING CASSETTE SUB-FAMILY B MEMBER 10, MITOCHONDRIAL"/>
    <property type="match status" value="1"/>
</dbReference>
<feature type="transmembrane region" description="Helical" evidence="7">
    <location>
        <begin position="13"/>
        <end position="35"/>
    </location>
</feature>